<dbReference type="KEGG" id="satk:SA2016_1995"/>
<accession>A0A126ZZP7</accession>
<dbReference type="RefSeq" id="WP_066497686.1">
    <property type="nucleotide sequence ID" value="NZ_BJMO01000002.1"/>
</dbReference>
<feature type="transmembrane region" description="Helical" evidence="2">
    <location>
        <begin position="72"/>
        <end position="91"/>
    </location>
</feature>
<dbReference type="AlphaFoldDB" id="A0A126ZZP7"/>
<name>A0A126ZZP7_9MICC</name>
<gene>
    <name evidence="3" type="ORF">SA2016_1995</name>
</gene>
<dbReference type="Proteomes" id="UP000070134">
    <property type="component" value="Chromosome"/>
</dbReference>
<proteinExistence type="predicted"/>
<dbReference type="Pfam" id="PF11298">
    <property type="entry name" value="DUF3099"/>
    <property type="match status" value="1"/>
</dbReference>
<keyword evidence="2" id="KW-1133">Transmembrane helix</keyword>
<evidence type="ECO:0000313" key="4">
    <source>
        <dbReference type="Proteomes" id="UP000070134"/>
    </source>
</evidence>
<keyword evidence="2" id="KW-0472">Membrane</keyword>
<keyword evidence="2" id="KW-0812">Transmembrane</keyword>
<protein>
    <recommendedName>
        <fullName evidence="5">DUF3099 domain-containing protein</fullName>
    </recommendedName>
</protein>
<evidence type="ECO:0000256" key="1">
    <source>
        <dbReference type="SAM" id="MobiDB-lite"/>
    </source>
</evidence>
<dbReference type="STRING" id="37927.SA2016_1995"/>
<feature type="region of interest" description="Disordered" evidence="1">
    <location>
        <begin position="109"/>
        <end position="170"/>
    </location>
</feature>
<keyword evidence="4" id="KW-1185">Reference proteome</keyword>
<dbReference type="InterPro" id="IPR021449">
    <property type="entry name" value="DUF3099"/>
</dbReference>
<organism evidence="3 4">
    <name type="scientific">Sinomonas atrocyanea</name>
    <dbReference type="NCBI Taxonomy" id="37927"/>
    <lineage>
        <taxon>Bacteria</taxon>
        <taxon>Bacillati</taxon>
        <taxon>Actinomycetota</taxon>
        <taxon>Actinomycetes</taxon>
        <taxon>Micrococcales</taxon>
        <taxon>Micrococcaceae</taxon>
        <taxon>Sinomonas</taxon>
    </lineage>
</organism>
<dbReference type="OrthoDB" id="4229919at2"/>
<evidence type="ECO:0000313" key="3">
    <source>
        <dbReference type="EMBL" id="AMM32668.1"/>
    </source>
</evidence>
<reference evidence="3 4" key="1">
    <citation type="submission" date="2016-02" db="EMBL/GenBank/DDBJ databases">
        <title>Complete genome of Sinomonas atrocyanea KCTC 3377.</title>
        <authorList>
            <person name="Kim K.M."/>
        </authorList>
    </citation>
    <scope>NUCLEOTIDE SEQUENCE [LARGE SCALE GENOMIC DNA]</scope>
    <source>
        <strain evidence="3 4">KCTC 3377</strain>
    </source>
</reference>
<feature type="compositionally biased region" description="Low complexity" evidence="1">
    <location>
        <begin position="119"/>
        <end position="129"/>
    </location>
</feature>
<sequence length="170" mass="18006">MTREQHGREASDRYGEYAVDGAEGAPEVHSITSAAPGHSVDMHQRMVRYAVAMGIRVVCIVALFFLDGWFKLIAVAGAVFLPWVAVVIANAQTKGEEYDSELMDHISYGELDAGRPGDADPAASPAPHGETILGETVDDDPDREEPAGQDQDGSAAPRRTGSESPEAGAA</sequence>
<feature type="transmembrane region" description="Helical" evidence="2">
    <location>
        <begin position="46"/>
        <end position="66"/>
    </location>
</feature>
<evidence type="ECO:0008006" key="5">
    <source>
        <dbReference type="Google" id="ProtNLM"/>
    </source>
</evidence>
<dbReference type="EMBL" id="CP014518">
    <property type="protein sequence ID" value="AMM32668.1"/>
    <property type="molecule type" value="Genomic_DNA"/>
</dbReference>
<evidence type="ECO:0000256" key="2">
    <source>
        <dbReference type="SAM" id="Phobius"/>
    </source>
</evidence>